<dbReference type="PANTHER" id="PTHR12128:SF66">
    <property type="entry name" value="4-HYDROXY-2-OXOGLUTARATE ALDOLASE, MITOCHONDRIAL"/>
    <property type="match status" value="1"/>
</dbReference>
<reference evidence="5 6" key="1">
    <citation type="journal article" date="2014" name="Genome Biol. Evol.">
        <title>Genome degeneration and adaptation in a nascent stage of symbiosis.</title>
        <authorList>
            <person name="Oakeson K.F."/>
            <person name="Gil R."/>
            <person name="Clayton A.L."/>
            <person name="Dunn D.M."/>
            <person name="von Niederhausern A.C."/>
            <person name="Hamil C."/>
            <person name="Aoyagi A."/>
            <person name="Duval B."/>
            <person name="Baca A."/>
            <person name="Silva F.J."/>
            <person name="Vallier A."/>
            <person name="Jackson D.G."/>
            <person name="Latorre A."/>
            <person name="Weiss R.B."/>
            <person name="Heddi A."/>
            <person name="Moya A."/>
            <person name="Dale C."/>
        </authorList>
    </citation>
    <scope>NUCLEOTIDE SEQUENCE [LARGE SCALE GENOMIC DNA]</scope>
    <source>
        <strain evidence="5 6">HS1</strain>
    </source>
</reference>
<dbReference type="PIRSF" id="PIRSF001365">
    <property type="entry name" value="DHDPS"/>
    <property type="match status" value="1"/>
</dbReference>
<protein>
    <submittedName>
        <fullName evidence="5">Dihydrodipicolinate synthetase family</fullName>
    </submittedName>
</protein>
<dbReference type="Pfam" id="PF00701">
    <property type="entry name" value="DHDPS"/>
    <property type="match status" value="1"/>
</dbReference>
<dbReference type="AlphaFoldDB" id="W0HSB0"/>
<accession>W0HSB0</accession>
<name>W0HSB0_9GAMM</name>
<feature type="active site" description="Proton donor/acceptor" evidence="4">
    <location>
        <position position="142"/>
    </location>
</feature>
<dbReference type="HOGENOM" id="CLU_049343_2_0_6"/>
<dbReference type="EMBL" id="CP006569">
    <property type="protein sequence ID" value="AHF75417.1"/>
    <property type="molecule type" value="Genomic_DNA"/>
</dbReference>
<evidence type="ECO:0000313" key="5">
    <source>
        <dbReference type="EMBL" id="AHF75417.1"/>
    </source>
</evidence>
<dbReference type="PANTHER" id="PTHR12128">
    <property type="entry name" value="DIHYDRODIPICOLINATE SYNTHASE"/>
    <property type="match status" value="1"/>
</dbReference>
<evidence type="ECO:0000256" key="4">
    <source>
        <dbReference type="PIRSR" id="PIRSR001365-1"/>
    </source>
</evidence>
<dbReference type="CDD" id="cd00408">
    <property type="entry name" value="DHDPS-like"/>
    <property type="match status" value="1"/>
</dbReference>
<dbReference type="OrthoDB" id="9796205at2"/>
<comment type="similarity">
    <text evidence="1 3">Belongs to the DapA family.</text>
</comment>
<proteinExistence type="inferred from homology"/>
<dbReference type="PATRIC" id="fig|1239307.3.peg.327"/>
<dbReference type="Proteomes" id="UP000019028">
    <property type="component" value="Chromosome"/>
</dbReference>
<feature type="active site" description="Schiff-base intermediate with substrate" evidence="4">
    <location>
        <position position="170"/>
    </location>
</feature>
<dbReference type="Gene3D" id="3.20.20.70">
    <property type="entry name" value="Aldolase class I"/>
    <property type="match status" value="1"/>
</dbReference>
<organism evidence="5 6">
    <name type="scientific">Sodalis praecaptivus</name>
    <dbReference type="NCBI Taxonomy" id="1239307"/>
    <lineage>
        <taxon>Bacteria</taxon>
        <taxon>Pseudomonadati</taxon>
        <taxon>Pseudomonadota</taxon>
        <taxon>Gammaproteobacteria</taxon>
        <taxon>Enterobacterales</taxon>
        <taxon>Bruguierivoracaceae</taxon>
        <taxon>Sodalis</taxon>
    </lineage>
</organism>
<gene>
    <name evidence="5" type="ORF">Sant_0311</name>
</gene>
<evidence type="ECO:0000313" key="6">
    <source>
        <dbReference type="Proteomes" id="UP000019028"/>
    </source>
</evidence>
<dbReference type="InterPro" id="IPR013785">
    <property type="entry name" value="Aldolase_TIM"/>
</dbReference>
<dbReference type="SUPFAM" id="SSF51569">
    <property type="entry name" value="Aldolase"/>
    <property type="match status" value="1"/>
</dbReference>
<evidence type="ECO:0000256" key="2">
    <source>
        <dbReference type="ARBA" id="ARBA00023239"/>
    </source>
</evidence>
<dbReference type="InterPro" id="IPR002220">
    <property type="entry name" value="DapA-like"/>
</dbReference>
<evidence type="ECO:0000256" key="3">
    <source>
        <dbReference type="PIRNR" id="PIRNR001365"/>
    </source>
</evidence>
<dbReference type="GO" id="GO:0008840">
    <property type="term" value="F:4-hydroxy-tetrahydrodipicolinate synthase activity"/>
    <property type="evidence" value="ECO:0007669"/>
    <property type="project" value="TreeGrafter"/>
</dbReference>
<keyword evidence="2 3" id="KW-0456">Lyase</keyword>
<keyword evidence="6" id="KW-1185">Reference proteome</keyword>
<sequence length="305" mass="34722">MSKSFPGGVWPVMLTPFKETGDVDYKALETLVNWYIDQGVAGLFTVCQSSEQFFLTLEERINVTQTVKGMSAGRVPVITSGHVADDIHDQIAEMQAMEKTGAEALILITNRLAREHESDECWIKNCQALLDKLDRQTALGLYECPYPYKRLLSEKIIEFCLATGRFYFIKDTCCDADILARRIKLTQGSTIKIYNANTTTLLDSLRKGAAGYSGVMANFHPKLYVWLCENYRDARAEELAADLSIMSLIERQYYPVNAKYYLASVMHLPMGTTSRQQNDNGLTDTFKKETFYLSHLTEKLEKRFY</sequence>
<evidence type="ECO:0000256" key="1">
    <source>
        <dbReference type="ARBA" id="ARBA00007592"/>
    </source>
</evidence>
<dbReference type="KEGG" id="sod:Sant_0311"/>
<dbReference type="RefSeq" id="WP_025420569.1">
    <property type="nucleotide sequence ID" value="NZ_CP006569.1"/>
</dbReference>
<dbReference type="SMART" id="SM01130">
    <property type="entry name" value="DHDPS"/>
    <property type="match status" value="1"/>
</dbReference>